<evidence type="ECO:0000313" key="12">
    <source>
        <dbReference type="Proteomes" id="UP000054007"/>
    </source>
</evidence>
<name>A0A0D7B0E1_9AGAR</name>
<evidence type="ECO:0000256" key="7">
    <source>
        <dbReference type="ARBA" id="ARBA00038475"/>
    </source>
</evidence>
<dbReference type="InterPro" id="IPR006603">
    <property type="entry name" value="PQ-loop_rpt"/>
</dbReference>
<evidence type="ECO:0000256" key="3">
    <source>
        <dbReference type="ARBA" id="ARBA00022692"/>
    </source>
</evidence>
<dbReference type="PANTHER" id="PTHR12226">
    <property type="entry name" value="MANNOSE-P-DOLICHOL UTILIZATION DEFECT 1 LEC35 -RELATED"/>
    <property type="match status" value="1"/>
</dbReference>
<dbReference type="EMBL" id="KN880654">
    <property type="protein sequence ID" value="KIY64103.1"/>
    <property type="molecule type" value="Genomic_DNA"/>
</dbReference>
<keyword evidence="5 8" id="KW-1133">Transmembrane helix</keyword>
<evidence type="ECO:0000256" key="5">
    <source>
        <dbReference type="ARBA" id="ARBA00022989"/>
    </source>
</evidence>
<evidence type="ECO:0000256" key="10">
    <source>
        <dbReference type="SAM" id="Phobius"/>
    </source>
</evidence>
<evidence type="ECO:0000256" key="8">
    <source>
        <dbReference type="PIRNR" id="PIRNR023381"/>
    </source>
</evidence>
<comment type="similarity">
    <text evidence="7 8">Belongs to the MPDU1 (TC 2.A.43.3) family.</text>
</comment>
<evidence type="ECO:0000256" key="9">
    <source>
        <dbReference type="SAM" id="MobiDB-lite"/>
    </source>
</evidence>
<proteinExistence type="inferred from homology"/>
<feature type="transmembrane region" description="Helical" evidence="10">
    <location>
        <begin position="215"/>
        <end position="238"/>
    </location>
</feature>
<protein>
    <recommendedName>
        <fullName evidence="8">Mannose-P-dolichol utilization defect 1 protein homolog</fullName>
    </recommendedName>
</protein>
<evidence type="ECO:0000256" key="4">
    <source>
        <dbReference type="ARBA" id="ARBA00022737"/>
    </source>
</evidence>
<keyword evidence="2" id="KW-0813">Transport</keyword>
<evidence type="ECO:0000256" key="6">
    <source>
        <dbReference type="ARBA" id="ARBA00023136"/>
    </source>
</evidence>
<sequence length="295" mass="31574">MASITKNLPAVIRDLGVSIVGEQCYTSLVENLNFQDVDCLKYSVSKGLGLGVVVGGSIVKVPQIGLIWNARSARGLSLPAYILETLSYAISLTYAMRNDYPFSTYGENAFLTIQNAIITLLITFFGPSPTGKISLISSGFTGTMAALQAVPKETLALLQMATLPLSLSAKLPQIYSNYTSGSTGQLSAFAVVAQILGGMARLFTTSQEVGDPVVFAGFAMALVLNIVLGLQLWAYWGVKERTETAKVRTVELSPTKAVAEKLQAYEPATPERPRTPISRSGTPTPGGKKWARKLD</sequence>
<dbReference type="Gene3D" id="1.20.1280.290">
    <property type="match status" value="2"/>
</dbReference>
<dbReference type="InterPro" id="IPR016817">
    <property type="entry name" value="MannP-dilichol_defect-1"/>
</dbReference>
<keyword evidence="6 8" id="KW-0472">Membrane</keyword>
<evidence type="ECO:0000313" key="11">
    <source>
        <dbReference type="EMBL" id="KIY64103.1"/>
    </source>
</evidence>
<reference evidence="11 12" key="1">
    <citation type="journal article" date="2015" name="Fungal Genet. Biol.">
        <title>Evolution of novel wood decay mechanisms in Agaricales revealed by the genome sequences of Fistulina hepatica and Cylindrobasidium torrendii.</title>
        <authorList>
            <person name="Floudas D."/>
            <person name="Held B.W."/>
            <person name="Riley R."/>
            <person name="Nagy L.G."/>
            <person name="Koehler G."/>
            <person name="Ransdell A.S."/>
            <person name="Younus H."/>
            <person name="Chow J."/>
            <person name="Chiniquy J."/>
            <person name="Lipzen A."/>
            <person name="Tritt A."/>
            <person name="Sun H."/>
            <person name="Haridas S."/>
            <person name="LaButti K."/>
            <person name="Ohm R.A."/>
            <person name="Kues U."/>
            <person name="Blanchette R.A."/>
            <person name="Grigoriev I.V."/>
            <person name="Minto R.E."/>
            <person name="Hibbett D.S."/>
        </authorList>
    </citation>
    <scope>NUCLEOTIDE SEQUENCE [LARGE SCALE GENOMIC DNA]</scope>
    <source>
        <strain evidence="11 12">FP15055 ss-10</strain>
    </source>
</reference>
<dbReference type="PIRSF" id="PIRSF023381">
    <property type="entry name" value="MannP-dilichol_defect-1p"/>
    <property type="match status" value="1"/>
</dbReference>
<dbReference type="GO" id="GO:0016020">
    <property type="term" value="C:membrane"/>
    <property type="evidence" value="ECO:0007669"/>
    <property type="project" value="UniProtKB-SubCell"/>
</dbReference>
<gene>
    <name evidence="11" type="ORF">CYLTODRAFT_381385</name>
</gene>
<dbReference type="PANTHER" id="PTHR12226:SF2">
    <property type="entry name" value="MANNOSE-P-DOLICHOL UTILIZATION DEFECT 1 PROTEIN"/>
    <property type="match status" value="1"/>
</dbReference>
<evidence type="ECO:0000256" key="1">
    <source>
        <dbReference type="ARBA" id="ARBA00004141"/>
    </source>
</evidence>
<dbReference type="OrthoDB" id="271506at2759"/>
<dbReference type="FunFam" id="1.20.1280.290:FF:000006">
    <property type="entry name" value="mannose-P-dolichol utilization defect 1 protein"/>
    <property type="match status" value="1"/>
</dbReference>
<feature type="transmembrane region" description="Helical" evidence="10">
    <location>
        <begin position="186"/>
        <end position="203"/>
    </location>
</feature>
<dbReference type="Proteomes" id="UP000054007">
    <property type="component" value="Unassembled WGS sequence"/>
</dbReference>
<dbReference type="SMART" id="SM00679">
    <property type="entry name" value="CTNS"/>
    <property type="match status" value="2"/>
</dbReference>
<feature type="region of interest" description="Disordered" evidence="9">
    <location>
        <begin position="261"/>
        <end position="295"/>
    </location>
</feature>
<keyword evidence="4" id="KW-0677">Repeat</keyword>
<comment type="subcellular location">
    <subcellularLocation>
        <location evidence="1 8">Membrane</location>
        <topology evidence="1 8">Multi-pass membrane protein</topology>
    </subcellularLocation>
</comment>
<organism evidence="11 12">
    <name type="scientific">Cylindrobasidium torrendii FP15055 ss-10</name>
    <dbReference type="NCBI Taxonomy" id="1314674"/>
    <lineage>
        <taxon>Eukaryota</taxon>
        <taxon>Fungi</taxon>
        <taxon>Dikarya</taxon>
        <taxon>Basidiomycota</taxon>
        <taxon>Agaricomycotina</taxon>
        <taxon>Agaricomycetes</taxon>
        <taxon>Agaricomycetidae</taxon>
        <taxon>Agaricales</taxon>
        <taxon>Marasmiineae</taxon>
        <taxon>Physalacriaceae</taxon>
        <taxon>Cylindrobasidium</taxon>
    </lineage>
</organism>
<evidence type="ECO:0000256" key="2">
    <source>
        <dbReference type="ARBA" id="ARBA00022448"/>
    </source>
</evidence>
<dbReference type="Pfam" id="PF04193">
    <property type="entry name" value="PQ-loop"/>
    <property type="match status" value="2"/>
</dbReference>
<dbReference type="AlphaFoldDB" id="A0A0D7B0E1"/>
<keyword evidence="12" id="KW-1185">Reference proteome</keyword>
<accession>A0A0D7B0E1</accession>
<keyword evidence="3 8" id="KW-0812">Transmembrane</keyword>